<name>A0A7S9SW24_9CAUD</name>
<keyword evidence="2" id="KW-1185">Reference proteome</keyword>
<evidence type="ECO:0000313" key="1">
    <source>
        <dbReference type="EMBL" id="QPI18476.1"/>
    </source>
</evidence>
<organism evidence="1 2">
    <name type="scientific">Providencia phage PSTCR7</name>
    <dbReference type="NCBI Taxonomy" id="2783549"/>
    <lineage>
        <taxon>Viruses</taxon>
        <taxon>Duplodnaviria</taxon>
        <taxon>Heunggongvirae</taxon>
        <taxon>Uroviricota</taxon>
        <taxon>Caudoviricetes</taxon>
        <taxon>Craquatrovirus</taxon>
        <taxon>Craquatrovirus PSTCR7</taxon>
    </lineage>
</organism>
<dbReference type="SUPFAM" id="SSF46955">
    <property type="entry name" value="Putative DNA-binding domain"/>
    <property type="match status" value="1"/>
</dbReference>
<dbReference type="GeneID" id="77951586"/>
<reference evidence="1 2" key="1">
    <citation type="submission" date="2020-10" db="EMBL/GenBank/DDBJ databases">
        <title>Novel bacteriophages targeting Providencia spp. as potential agents for phage therapy.</title>
        <authorList>
            <person name="Rakov C."/>
            <person name="Alkalay-Oren S."/>
            <person name="Coppenhagen-Glazer S."/>
            <person name="Hazan R."/>
        </authorList>
    </citation>
    <scope>NUCLEOTIDE SEQUENCE [LARGE SCALE GENOMIC DNA]</scope>
</reference>
<accession>A0A7S9SW24</accession>
<dbReference type="EMBL" id="MW057861">
    <property type="protein sequence ID" value="QPI18476.1"/>
    <property type="molecule type" value="Genomic_DNA"/>
</dbReference>
<sequence length="71" mass="8119">MVNSAQHNFNQQYITVSELSELYGVSVYMLSYLRKTGKLPGAIKVGSCFIYERNGTIHSVLEEYSKNKRNI</sequence>
<dbReference type="KEGG" id="vg:77951586"/>
<dbReference type="Proteomes" id="UP000594422">
    <property type="component" value="Segment"/>
</dbReference>
<evidence type="ECO:0000313" key="2">
    <source>
        <dbReference type="Proteomes" id="UP000594422"/>
    </source>
</evidence>
<dbReference type="RefSeq" id="YP_010675263.1">
    <property type="nucleotide sequence ID" value="NC_071001.1"/>
</dbReference>
<dbReference type="InterPro" id="IPR009061">
    <property type="entry name" value="DNA-bd_dom_put_sf"/>
</dbReference>
<protein>
    <submittedName>
        <fullName evidence="1">Uncharacterized protein</fullName>
    </submittedName>
</protein>
<proteinExistence type="predicted"/>